<evidence type="ECO:0000313" key="3">
    <source>
        <dbReference type="Proteomes" id="UP000004830"/>
    </source>
</evidence>
<dbReference type="STRING" id="742742.HMPREF9452_02101"/>
<reference evidence="2 3" key="1">
    <citation type="submission" date="2011-06" db="EMBL/GenBank/DDBJ databases">
        <title>The Genome Sequence of Collinsella tanakaei YIT 12063.</title>
        <authorList>
            <consortium name="The Broad Institute Genome Sequencing Platform"/>
            <person name="Earl A."/>
            <person name="Ward D."/>
            <person name="Feldgarden M."/>
            <person name="Gevers D."/>
            <person name="Morotomi M."/>
            <person name="Young S.K."/>
            <person name="Zeng Q."/>
            <person name="Gargeya S."/>
            <person name="Fitzgerald M."/>
            <person name="Haas B."/>
            <person name="Abouelleil A."/>
            <person name="Alvarado L."/>
            <person name="Arachchi H.M."/>
            <person name="Berlin A."/>
            <person name="Brown A."/>
            <person name="Chapman S.B."/>
            <person name="Chen Z."/>
            <person name="Dunbar C."/>
            <person name="Freedman E."/>
            <person name="Gearin G."/>
            <person name="Gellesch M."/>
            <person name="Goldberg J."/>
            <person name="Griggs A."/>
            <person name="Gujja S."/>
            <person name="Heiman D."/>
            <person name="Howarth C."/>
            <person name="Larson L."/>
            <person name="Lui A."/>
            <person name="MacDonald P.J.P."/>
            <person name="Mehta T."/>
            <person name="Montmayeur A."/>
            <person name="Murphy C."/>
            <person name="Neiman D."/>
            <person name="Pearson M."/>
            <person name="Priest M."/>
            <person name="Roberts A."/>
            <person name="Saif S."/>
            <person name="Shea T."/>
            <person name="Shenoy N."/>
            <person name="Sisk P."/>
            <person name="Stolte C."/>
            <person name="Sykes S."/>
            <person name="Wortman J."/>
            <person name="Nusbaum C."/>
            <person name="Birren B."/>
        </authorList>
    </citation>
    <scope>NUCLEOTIDE SEQUENCE [LARGE SCALE GENOMIC DNA]</scope>
    <source>
        <strain evidence="2 3">YIT 12063</strain>
    </source>
</reference>
<dbReference type="AlphaFoldDB" id="G1WL88"/>
<dbReference type="EMBL" id="ADLS01000033">
    <property type="protein sequence ID" value="EGX68411.1"/>
    <property type="molecule type" value="Genomic_DNA"/>
</dbReference>
<dbReference type="Proteomes" id="UP000004830">
    <property type="component" value="Unassembled WGS sequence"/>
</dbReference>
<feature type="transmembrane region" description="Helical" evidence="1">
    <location>
        <begin position="196"/>
        <end position="215"/>
    </location>
</feature>
<dbReference type="InterPro" id="IPR018580">
    <property type="entry name" value="Uncharacterised_YfhO"/>
</dbReference>
<gene>
    <name evidence="2" type="ORF">HMPREF9452_02101</name>
</gene>
<dbReference type="eggNOG" id="COG4485">
    <property type="taxonomic scope" value="Bacteria"/>
</dbReference>
<keyword evidence="1" id="KW-0472">Membrane</keyword>
<dbReference type="OrthoDB" id="9815466at2"/>
<evidence type="ECO:0000313" key="2">
    <source>
        <dbReference type="EMBL" id="EGX68411.1"/>
    </source>
</evidence>
<feature type="transmembrane region" description="Helical" evidence="1">
    <location>
        <begin position="391"/>
        <end position="410"/>
    </location>
</feature>
<comment type="caution">
    <text evidence="2">The sequence shown here is derived from an EMBL/GenBank/DDBJ whole genome shotgun (WGS) entry which is preliminary data.</text>
</comment>
<feature type="transmembrane region" description="Helical" evidence="1">
    <location>
        <begin position="290"/>
        <end position="310"/>
    </location>
</feature>
<dbReference type="PATRIC" id="fig|742742.3.peg.2075"/>
<proteinExistence type="predicted"/>
<evidence type="ECO:0008006" key="4">
    <source>
        <dbReference type="Google" id="ProtNLM"/>
    </source>
</evidence>
<dbReference type="RefSeq" id="WP_009142124.1">
    <property type="nucleotide sequence ID" value="NZ_JH126475.1"/>
</dbReference>
<keyword evidence="1" id="KW-0812">Transmembrane</keyword>
<feature type="transmembrane region" description="Helical" evidence="1">
    <location>
        <begin position="779"/>
        <end position="801"/>
    </location>
</feature>
<feature type="transmembrane region" description="Helical" evidence="1">
    <location>
        <begin position="317"/>
        <end position="341"/>
    </location>
</feature>
<feature type="transmembrane region" description="Helical" evidence="1">
    <location>
        <begin position="104"/>
        <end position="125"/>
    </location>
</feature>
<evidence type="ECO:0000256" key="1">
    <source>
        <dbReference type="SAM" id="Phobius"/>
    </source>
</evidence>
<dbReference type="PANTHER" id="PTHR38454:SF1">
    <property type="entry name" value="INTEGRAL MEMBRANE PROTEIN"/>
    <property type="match status" value="1"/>
</dbReference>
<feature type="transmembrane region" description="Helical" evidence="1">
    <location>
        <begin position="79"/>
        <end position="97"/>
    </location>
</feature>
<feature type="transmembrane region" description="Helical" evidence="1">
    <location>
        <begin position="236"/>
        <end position="259"/>
    </location>
</feature>
<feature type="transmembrane region" description="Helical" evidence="1">
    <location>
        <begin position="353"/>
        <end position="371"/>
    </location>
</feature>
<dbReference type="GeneID" id="62759778"/>
<sequence length="820" mass="89889">MNKNGCRTLLFWAVCFTLPIAMLAVQSVWAGTYPFGAQSFLADDLRYQYIDFFTWYRSLLCGQGSIFYSFAQGMGSNTWGLYSYYLASPFNLVTLLFDQNHLTLAIYVIVALKLGCMQLAMTWYLKKRFSLSPAWALTLGLCYTWSTWTVTNLRNPLWLDALIILPLAAWRCHRLIIGGSFAPLAAIVAIDVITCWYMAYITLLFLCLFVLFELADHITSGARVSARWVAGRAGRFTFAIVLGLLLSSWTFVPTVLAMLGGSGSSQISPLATTPHAILLGFLPSQWAPDAVPQFFAGIIPLVLSACFLLTPKVDCKFRLLSFACLAFMAASSIFGALQFVWCGMRVPNGFYSRTAFLFTFLLIWTAAHYLYARATAEKSEEETARRLVSPIAKNAALTALLLFACVDLGLNAHSAWEKIYYNYTQEQHNAYVEEADVQLAQIKQADTDPFYRFDKTYNRIGASFNEGISHGFNQLSSYSSANSPAAIRFLNSMGYSSVGEFSTVYASPVLAMDSLLGVRYVGTWGTPAGYRATGIETPSNGASISYNPYALSLGISVDANYSLAIPNGGNPFERQNALFSAITGSTVELYQKIDATQHDADGRLSWTVDVPANSIGYAYVVRGENAGSYSPVSFSVDGGPLIKEGWRFSNNVREVNSQIVESATTHTVNIDPFYEGGAVPAGTGCLFYALNMDEFTRIHDSLSQAQFVPNVFEDGHVCGIYTAARDTTLLLSIPYDKGWQARVDGSEAPISPAFDKGMSSIPVSTGSHTIELTYRSPGFTAGLLLTLVGCGAMAFIGIWTVRRRRRNDASPTASAPSLRS</sequence>
<organism evidence="2 3">
    <name type="scientific">Collinsella tanakaei YIT 12063</name>
    <dbReference type="NCBI Taxonomy" id="742742"/>
    <lineage>
        <taxon>Bacteria</taxon>
        <taxon>Bacillati</taxon>
        <taxon>Actinomycetota</taxon>
        <taxon>Coriobacteriia</taxon>
        <taxon>Coriobacteriales</taxon>
        <taxon>Coriobacteriaceae</taxon>
        <taxon>Collinsella</taxon>
    </lineage>
</organism>
<dbReference type="PANTHER" id="PTHR38454">
    <property type="entry name" value="INTEGRAL MEMBRANE PROTEIN-RELATED"/>
    <property type="match status" value="1"/>
</dbReference>
<keyword evidence="3" id="KW-1185">Reference proteome</keyword>
<dbReference type="Pfam" id="PF09586">
    <property type="entry name" value="YfhO"/>
    <property type="match status" value="2"/>
</dbReference>
<protein>
    <recommendedName>
        <fullName evidence="4">Membrane protein 6-pyruvoyl-tetrahydropterin synthase-related domain-containing protein</fullName>
    </recommendedName>
</protein>
<name>G1WL88_9ACTN</name>
<accession>G1WL88</accession>
<keyword evidence="1" id="KW-1133">Transmembrane helix</keyword>
<dbReference type="HOGENOM" id="CLU_008413_3_0_11"/>
<feature type="transmembrane region" description="Helical" evidence="1">
    <location>
        <begin position="131"/>
        <end position="151"/>
    </location>
</feature>